<feature type="transmembrane region" description="Helical" evidence="9">
    <location>
        <begin position="348"/>
        <end position="373"/>
    </location>
</feature>
<dbReference type="GO" id="GO:0005886">
    <property type="term" value="C:plasma membrane"/>
    <property type="evidence" value="ECO:0007669"/>
    <property type="project" value="TreeGrafter"/>
</dbReference>
<evidence type="ECO:0000256" key="1">
    <source>
        <dbReference type="ARBA" id="ARBA00022536"/>
    </source>
</evidence>
<comment type="caution">
    <text evidence="13">The sequence shown here is derived from an EMBL/GenBank/DDBJ whole genome shotgun (WGS) entry which is preliminary data.</text>
</comment>
<keyword evidence="9" id="KW-0812">Transmembrane</keyword>
<evidence type="ECO:0000256" key="8">
    <source>
        <dbReference type="PROSITE-ProRule" id="PRU00076"/>
    </source>
</evidence>
<gene>
    <name evidence="13" type="ORF">H5410_045333</name>
</gene>
<dbReference type="Pfam" id="PF12947">
    <property type="entry name" value="EGF_3"/>
    <property type="match status" value="1"/>
</dbReference>
<comment type="caution">
    <text evidence="8">Lacks conserved residue(s) required for the propagation of feature annotation.</text>
</comment>
<keyword evidence="2 10" id="KW-0732">Signal</keyword>
<evidence type="ECO:0000313" key="14">
    <source>
        <dbReference type="Proteomes" id="UP000824120"/>
    </source>
</evidence>
<dbReference type="InterPro" id="IPR008271">
    <property type="entry name" value="Ser/Thr_kinase_AS"/>
</dbReference>
<dbReference type="InterPro" id="IPR009017">
    <property type="entry name" value="GFP"/>
</dbReference>
<evidence type="ECO:0000313" key="13">
    <source>
        <dbReference type="EMBL" id="KAG5584899.1"/>
    </source>
</evidence>
<dbReference type="PANTHER" id="PTHR27005">
    <property type="entry name" value="WALL-ASSOCIATED RECEPTOR KINASE-LIKE 21"/>
    <property type="match status" value="1"/>
</dbReference>
<dbReference type="Proteomes" id="UP000824120">
    <property type="component" value="Chromosome 9"/>
</dbReference>
<evidence type="ECO:0000256" key="5">
    <source>
        <dbReference type="ARBA" id="ARBA00023157"/>
    </source>
</evidence>
<keyword evidence="1 8" id="KW-0245">EGF-like domain</keyword>
<evidence type="ECO:0000256" key="7">
    <source>
        <dbReference type="ARBA" id="ARBA00047951"/>
    </source>
</evidence>
<sequence>MAPNYVMMVGLIILICFSLSFGYDAMLPTHNNLIAKPNSKKSCGNVSIPFSFGVTQDCILYNQFLVTCDYSFEPPRLLFYDSAIQITNISLTGQLTILQFISKDCYKSGINTENNTPWITLTPLLAVSNTANKFIAIGCDTYAIVQGYYSKFENMTTMHYSYITGCMSMCNSLDDADNNTCSGVGCCKTSIPKGAWNVTITLSSYYNHTYVNDNPSCSYAFVVEDTNPYANFSKNNLESLQNKDELPLVLDWVIGKGTCEIAKKNSTAYGCKSENSDCYDSSIGYGCSCMQGYDGNPYLKDGCQDYRCAKDAICQNTEGNYTCICPPDFSGNGTVCNRDNPQRITQNIYFVIGATAGVAFAIIIVFGWSYTAFQRRKMSKMKKKFFQENGGLVLQQPLTREEGSSHNNTIKIFTSEELEKATNGFDKDRVVGQVGFGTVYKGYLKDNCIVAIKKSKASNLSLDIRLRVAAETAGVLSYLHSAAYPPIIHRDIKSVNILLDKSYTAKVSDFGASRLVPADQTELSTLVQGTLGYLDPEYLQTNQLNEKSDVYSFGVVLVELLTGRKALCFERPAKERSLAQYFISSVGKGLLLDNLDDNIVYDKTNEEKLTNVVMLAQRCLNVKGDERPTMKEVAAELEAGLRLKYSWAETDRHSEEKESLLPGTQRLRFGYEYSEHSTDADSITIHVTLPFPGGR</sequence>
<dbReference type="CDD" id="cd00053">
    <property type="entry name" value="EGF"/>
    <property type="match status" value="1"/>
</dbReference>
<dbReference type="SUPFAM" id="SSF56112">
    <property type="entry name" value="Protein kinase-like (PK-like)"/>
    <property type="match status" value="1"/>
</dbReference>
<keyword evidence="9" id="KW-0472">Membrane</keyword>
<dbReference type="EMBL" id="JACXVP010000009">
    <property type="protein sequence ID" value="KAG5584899.1"/>
    <property type="molecule type" value="Genomic_DNA"/>
</dbReference>
<dbReference type="SMART" id="SM00181">
    <property type="entry name" value="EGF"/>
    <property type="match status" value="2"/>
</dbReference>
<dbReference type="PROSITE" id="PS50026">
    <property type="entry name" value="EGF_3"/>
    <property type="match status" value="1"/>
</dbReference>
<dbReference type="GO" id="GO:0007166">
    <property type="term" value="P:cell surface receptor signaling pathway"/>
    <property type="evidence" value="ECO:0007669"/>
    <property type="project" value="InterPro"/>
</dbReference>
<evidence type="ECO:0000256" key="3">
    <source>
        <dbReference type="ARBA" id="ARBA00022741"/>
    </source>
</evidence>
<reference evidence="13 14" key="1">
    <citation type="submission" date="2020-09" db="EMBL/GenBank/DDBJ databases">
        <title>De no assembly of potato wild relative species, Solanum commersonii.</title>
        <authorList>
            <person name="Cho K."/>
        </authorList>
    </citation>
    <scope>NUCLEOTIDE SEQUENCE [LARGE SCALE GENOMIC DNA]</scope>
    <source>
        <strain evidence="13">LZ3.2</strain>
        <tissue evidence="13">Leaf</tissue>
    </source>
</reference>
<evidence type="ECO:0000259" key="11">
    <source>
        <dbReference type="PROSITE" id="PS50011"/>
    </source>
</evidence>
<dbReference type="InterPro" id="IPR045274">
    <property type="entry name" value="WAK-like"/>
</dbReference>
<dbReference type="GO" id="GO:0005524">
    <property type="term" value="F:ATP binding"/>
    <property type="evidence" value="ECO:0007669"/>
    <property type="project" value="UniProtKB-KW"/>
</dbReference>
<organism evidence="13 14">
    <name type="scientific">Solanum commersonii</name>
    <name type="common">Commerson's wild potato</name>
    <name type="synonym">Commerson's nightshade</name>
    <dbReference type="NCBI Taxonomy" id="4109"/>
    <lineage>
        <taxon>Eukaryota</taxon>
        <taxon>Viridiplantae</taxon>
        <taxon>Streptophyta</taxon>
        <taxon>Embryophyta</taxon>
        <taxon>Tracheophyta</taxon>
        <taxon>Spermatophyta</taxon>
        <taxon>Magnoliopsida</taxon>
        <taxon>eudicotyledons</taxon>
        <taxon>Gunneridae</taxon>
        <taxon>Pentapetalae</taxon>
        <taxon>asterids</taxon>
        <taxon>lamiids</taxon>
        <taxon>Solanales</taxon>
        <taxon>Solanaceae</taxon>
        <taxon>Solanoideae</taxon>
        <taxon>Solaneae</taxon>
        <taxon>Solanum</taxon>
    </lineage>
</organism>
<comment type="catalytic activity">
    <reaction evidence="6">
        <text>L-seryl-[protein] + ATP = O-phospho-L-seryl-[protein] + ADP + H(+)</text>
        <dbReference type="Rhea" id="RHEA:17989"/>
        <dbReference type="Rhea" id="RHEA-COMP:9863"/>
        <dbReference type="Rhea" id="RHEA-COMP:11604"/>
        <dbReference type="ChEBI" id="CHEBI:15378"/>
        <dbReference type="ChEBI" id="CHEBI:29999"/>
        <dbReference type="ChEBI" id="CHEBI:30616"/>
        <dbReference type="ChEBI" id="CHEBI:83421"/>
        <dbReference type="ChEBI" id="CHEBI:456216"/>
    </reaction>
</comment>
<feature type="chain" id="PRO_5039941107" description="ATP binding protein" evidence="10">
    <location>
        <begin position="23"/>
        <end position="695"/>
    </location>
</feature>
<dbReference type="PROSITE" id="PS50011">
    <property type="entry name" value="PROTEIN_KINASE_DOM"/>
    <property type="match status" value="1"/>
</dbReference>
<dbReference type="OrthoDB" id="4062651at2759"/>
<dbReference type="InterPro" id="IPR000719">
    <property type="entry name" value="Prot_kinase_dom"/>
</dbReference>
<dbReference type="Pfam" id="PF00069">
    <property type="entry name" value="Pkinase"/>
    <property type="match status" value="1"/>
</dbReference>
<keyword evidence="9" id="KW-1133">Transmembrane helix</keyword>
<dbReference type="SMART" id="SM00220">
    <property type="entry name" value="S_TKc"/>
    <property type="match status" value="1"/>
</dbReference>
<evidence type="ECO:0008006" key="15">
    <source>
        <dbReference type="Google" id="ProtNLM"/>
    </source>
</evidence>
<evidence type="ECO:0000259" key="12">
    <source>
        <dbReference type="PROSITE" id="PS50026"/>
    </source>
</evidence>
<accession>A0A9J5X9B9</accession>
<comment type="catalytic activity">
    <reaction evidence="7">
        <text>L-threonyl-[protein] + ATP = O-phospho-L-threonyl-[protein] + ADP + H(+)</text>
        <dbReference type="Rhea" id="RHEA:46608"/>
        <dbReference type="Rhea" id="RHEA-COMP:11060"/>
        <dbReference type="Rhea" id="RHEA-COMP:11605"/>
        <dbReference type="ChEBI" id="CHEBI:15378"/>
        <dbReference type="ChEBI" id="CHEBI:30013"/>
        <dbReference type="ChEBI" id="CHEBI:30616"/>
        <dbReference type="ChEBI" id="CHEBI:61977"/>
        <dbReference type="ChEBI" id="CHEBI:456216"/>
    </reaction>
</comment>
<keyword evidence="3" id="KW-0547">Nucleotide-binding</keyword>
<keyword evidence="4" id="KW-0067">ATP-binding</keyword>
<dbReference type="InterPro" id="IPR000152">
    <property type="entry name" value="EGF-type_Asp/Asn_hydroxyl_site"/>
</dbReference>
<dbReference type="PROSITE" id="PS00108">
    <property type="entry name" value="PROTEIN_KINASE_ST"/>
    <property type="match status" value="1"/>
</dbReference>
<dbReference type="Gene3D" id="1.10.510.10">
    <property type="entry name" value="Transferase(Phosphotransferase) domain 1"/>
    <property type="match status" value="1"/>
</dbReference>
<feature type="domain" description="EGF-like" evidence="12">
    <location>
        <begin position="299"/>
        <end position="337"/>
    </location>
</feature>
<dbReference type="PROSITE" id="PS00010">
    <property type="entry name" value="ASX_HYDROXYL"/>
    <property type="match status" value="1"/>
</dbReference>
<dbReference type="PANTHER" id="PTHR27005:SF468">
    <property type="entry name" value="OS01G0310500 PROTEIN"/>
    <property type="match status" value="1"/>
</dbReference>
<feature type="domain" description="Protein kinase" evidence="11">
    <location>
        <begin position="349"/>
        <end position="641"/>
    </location>
</feature>
<evidence type="ECO:0000256" key="10">
    <source>
        <dbReference type="SAM" id="SignalP"/>
    </source>
</evidence>
<dbReference type="InterPro" id="IPR024731">
    <property type="entry name" value="NELL2-like_EGF"/>
</dbReference>
<evidence type="ECO:0000256" key="2">
    <source>
        <dbReference type="ARBA" id="ARBA00022729"/>
    </source>
</evidence>
<keyword evidence="5" id="KW-1015">Disulfide bond</keyword>
<dbReference type="Gene3D" id="2.40.155.10">
    <property type="entry name" value="Green fluorescent protein"/>
    <property type="match status" value="1"/>
</dbReference>
<protein>
    <recommendedName>
        <fullName evidence="15">ATP binding protein</fullName>
    </recommendedName>
</protein>
<dbReference type="FunFam" id="1.10.510.10:FF:000084">
    <property type="entry name" value="Wall-associated receptor kinase 2"/>
    <property type="match status" value="1"/>
</dbReference>
<dbReference type="GO" id="GO:0004674">
    <property type="term" value="F:protein serine/threonine kinase activity"/>
    <property type="evidence" value="ECO:0007669"/>
    <property type="project" value="TreeGrafter"/>
</dbReference>
<name>A0A9J5X9B9_SOLCO</name>
<evidence type="ECO:0000256" key="4">
    <source>
        <dbReference type="ARBA" id="ARBA00022840"/>
    </source>
</evidence>
<feature type="signal peptide" evidence="10">
    <location>
        <begin position="1"/>
        <end position="22"/>
    </location>
</feature>
<dbReference type="AlphaFoldDB" id="A0A9J5X9B9"/>
<evidence type="ECO:0000256" key="9">
    <source>
        <dbReference type="SAM" id="Phobius"/>
    </source>
</evidence>
<keyword evidence="14" id="KW-1185">Reference proteome</keyword>
<dbReference type="InterPro" id="IPR000742">
    <property type="entry name" value="EGF"/>
</dbReference>
<proteinExistence type="predicted"/>
<dbReference type="InterPro" id="IPR011009">
    <property type="entry name" value="Kinase-like_dom_sf"/>
</dbReference>
<evidence type="ECO:0000256" key="6">
    <source>
        <dbReference type="ARBA" id="ARBA00047558"/>
    </source>
</evidence>